<dbReference type="AlphaFoldDB" id="A0AAD7KWY4"/>
<organism evidence="1 2">
    <name type="scientific">Quillaja saponaria</name>
    <name type="common">Soap bark tree</name>
    <dbReference type="NCBI Taxonomy" id="32244"/>
    <lineage>
        <taxon>Eukaryota</taxon>
        <taxon>Viridiplantae</taxon>
        <taxon>Streptophyta</taxon>
        <taxon>Embryophyta</taxon>
        <taxon>Tracheophyta</taxon>
        <taxon>Spermatophyta</taxon>
        <taxon>Magnoliopsida</taxon>
        <taxon>eudicotyledons</taxon>
        <taxon>Gunneridae</taxon>
        <taxon>Pentapetalae</taxon>
        <taxon>rosids</taxon>
        <taxon>fabids</taxon>
        <taxon>Fabales</taxon>
        <taxon>Quillajaceae</taxon>
        <taxon>Quillaja</taxon>
    </lineage>
</organism>
<gene>
    <name evidence="1" type="ORF">O6P43_032135</name>
</gene>
<keyword evidence="2" id="KW-1185">Reference proteome</keyword>
<name>A0AAD7KWY4_QUISA</name>
<dbReference type="KEGG" id="qsa:O6P43_032135"/>
<proteinExistence type="predicted"/>
<evidence type="ECO:0000313" key="2">
    <source>
        <dbReference type="Proteomes" id="UP001163823"/>
    </source>
</evidence>
<evidence type="ECO:0000313" key="1">
    <source>
        <dbReference type="EMBL" id="KAJ7947315.1"/>
    </source>
</evidence>
<accession>A0AAD7KWY4</accession>
<dbReference type="EMBL" id="JARAOO010000013">
    <property type="protein sequence ID" value="KAJ7947315.1"/>
    <property type="molecule type" value="Genomic_DNA"/>
</dbReference>
<sequence>MGVFFYLVGLTREVRLFVLPTCPVTIQLLAMARREENMVLFPFMALALQIEQRTNYAVTIVNTPLCG</sequence>
<reference evidence="1" key="1">
    <citation type="journal article" date="2023" name="Science">
        <title>Elucidation of the pathway for biosynthesis of saponin adjuvants from the soapbark tree.</title>
        <authorList>
            <person name="Reed J."/>
            <person name="Orme A."/>
            <person name="El-Demerdash A."/>
            <person name="Owen C."/>
            <person name="Martin L.B.B."/>
            <person name="Misra R.C."/>
            <person name="Kikuchi S."/>
            <person name="Rejzek M."/>
            <person name="Martin A.C."/>
            <person name="Harkess A."/>
            <person name="Leebens-Mack J."/>
            <person name="Louveau T."/>
            <person name="Stephenson M.J."/>
            <person name="Osbourn A."/>
        </authorList>
    </citation>
    <scope>NUCLEOTIDE SEQUENCE</scope>
    <source>
        <tissue evidence="1">Leaf</tissue>
    </source>
</reference>
<protein>
    <submittedName>
        <fullName evidence="1">Glycosyltransferase</fullName>
    </submittedName>
</protein>
<dbReference type="Proteomes" id="UP001163823">
    <property type="component" value="Chromosome 13"/>
</dbReference>
<comment type="caution">
    <text evidence="1">The sequence shown here is derived from an EMBL/GenBank/DDBJ whole genome shotgun (WGS) entry which is preliminary data.</text>
</comment>